<reference evidence="1" key="1">
    <citation type="submission" date="2022-10" db="EMBL/GenBank/DDBJ databases">
        <title>Rhodococcus ferula Z13 complete genome.</title>
        <authorList>
            <person name="Long X."/>
            <person name="Zang M."/>
        </authorList>
    </citation>
    <scope>NUCLEOTIDE SEQUENCE</scope>
    <source>
        <strain evidence="1">Z13</strain>
    </source>
</reference>
<gene>
    <name evidence="1" type="ORF">OED52_07820</name>
</gene>
<dbReference type="Proteomes" id="UP001156484">
    <property type="component" value="Chromosome"/>
</dbReference>
<protein>
    <submittedName>
        <fullName evidence="1">Tryptophan-rich sensory protein</fullName>
    </submittedName>
</protein>
<dbReference type="EMBL" id="CP107551">
    <property type="protein sequence ID" value="UYP20418.1"/>
    <property type="molecule type" value="Genomic_DNA"/>
</dbReference>
<organism evidence="1 2">
    <name type="scientific">Rhodococcus sacchari</name>
    <dbReference type="NCBI Taxonomy" id="2962047"/>
    <lineage>
        <taxon>Bacteria</taxon>
        <taxon>Bacillati</taxon>
        <taxon>Actinomycetota</taxon>
        <taxon>Actinomycetes</taxon>
        <taxon>Mycobacteriales</taxon>
        <taxon>Nocardiaceae</taxon>
        <taxon>Rhodococcus</taxon>
    </lineage>
</organism>
<accession>A0ACD4DKD1</accession>
<evidence type="ECO:0000313" key="1">
    <source>
        <dbReference type="EMBL" id="UYP20418.1"/>
    </source>
</evidence>
<keyword evidence="2" id="KW-1185">Reference proteome</keyword>
<name>A0ACD4DKD1_9NOCA</name>
<proteinExistence type="predicted"/>
<sequence length="296" mass="30254">MTPSSSGSSSAPPPGARTGGDLVRVAAVAVSSVVAVVVSFLGSGAAVGTPVSETAGGALSADATAVAPGGPAFSIWSLIYLGLLALAAWQALPAHRTDPRQRAVGWWIATSMLLNAAWITAVQFDQVWLSVVVIVALLAVLLRVFVELAHARPENRLEAVVVDGTMFLYLGWVTVATVANTAAALRYDDIDPFGWGADVWAIVVLAVVAAIGVLLAVAGRGRLAVAAALTWGLVWIAVARTDEAGLVSTPAAVSAATAAVITVAATLTVRLRDTTAVRSGQRSSWSRRASSANIAL</sequence>
<evidence type="ECO:0000313" key="2">
    <source>
        <dbReference type="Proteomes" id="UP001156484"/>
    </source>
</evidence>